<dbReference type="EMBL" id="JAMKFB020000915">
    <property type="protein sequence ID" value="KAL0146545.1"/>
    <property type="molecule type" value="Genomic_DNA"/>
</dbReference>
<organism evidence="1 2">
    <name type="scientific">Cirrhinus mrigala</name>
    <name type="common">Mrigala</name>
    <dbReference type="NCBI Taxonomy" id="683832"/>
    <lineage>
        <taxon>Eukaryota</taxon>
        <taxon>Metazoa</taxon>
        <taxon>Chordata</taxon>
        <taxon>Craniata</taxon>
        <taxon>Vertebrata</taxon>
        <taxon>Euteleostomi</taxon>
        <taxon>Actinopterygii</taxon>
        <taxon>Neopterygii</taxon>
        <taxon>Teleostei</taxon>
        <taxon>Ostariophysi</taxon>
        <taxon>Cypriniformes</taxon>
        <taxon>Cyprinidae</taxon>
        <taxon>Labeoninae</taxon>
        <taxon>Labeonini</taxon>
        <taxon>Cirrhinus</taxon>
    </lineage>
</organism>
<proteinExistence type="predicted"/>
<protein>
    <submittedName>
        <fullName evidence="1">Uncharacterized protein</fullName>
    </submittedName>
</protein>
<sequence length="63" mass="7274">GGDPRRTRNRKWRSQIRDCGKCSVLKVPLTVVGGSHRDRVCDTIEPFFQHPLLQPISDVNFRQ</sequence>
<dbReference type="AlphaFoldDB" id="A0ABD0MB87"/>
<evidence type="ECO:0000313" key="1">
    <source>
        <dbReference type="EMBL" id="KAL0146545.1"/>
    </source>
</evidence>
<name>A0ABD0MB87_CIRMR</name>
<dbReference type="Proteomes" id="UP001529510">
    <property type="component" value="Unassembled WGS sequence"/>
</dbReference>
<feature type="non-terminal residue" evidence="1">
    <location>
        <position position="1"/>
    </location>
</feature>
<feature type="non-terminal residue" evidence="1">
    <location>
        <position position="63"/>
    </location>
</feature>
<comment type="caution">
    <text evidence="1">The sequence shown here is derived from an EMBL/GenBank/DDBJ whole genome shotgun (WGS) entry which is preliminary data.</text>
</comment>
<gene>
    <name evidence="1" type="ORF">M9458_058176</name>
</gene>
<reference evidence="1 2" key="1">
    <citation type="submission" date="2024-05" db="EMBL/GenBank/DDBJ databases">
        <title>Genome sequencing and assembly of Indian major carp, Cirrhinus mrigala (Hamilton, 1822).</title>
        <authorList>
            <person name="Mohindra V."/>
            <person name="Chowdhury L.M."/>
            <person name="Lal K."/>
            <person name="Jena J.K."/>
        </authorList>
    </citation>
    <scope>NUCLEOTIDE SEQUENCE [LARGE SCALE GENOMIC DNA]</scope>
    <source>
        <strain evidence="1">CM1030</strain>
        <tissue evidence="1">Blood</tissue>
    </source>
</reference>
<keyword evidence="2" id="KW-1185">Reference proteome</keyword>
<accession>A0ABD0MB87</accession>
<evidence type="ECO:0000313" key="2">
    <source>
        <dbReference type="Proteomes" id="UP001529510"/>
    </source>
</evidence>